<accession>A0A7C3ZK76</accession>
<dbReference type="AlphaFoldDB" id="A0A7C3ZK76"/>
<dbReference type="PANTHER" id="PTHR36173:SF2">
    <property type="entry name" value="RIBONUCLEASE VAPC16"/>
    <property type="match status" value="1"/>
</dbReference>
<dbReference type="InterPro" id="IPR052919">
    <property type="entry name" value="TA_system_RNase"/>
</dbReference>
<organism evidence="2">
    <name type="scientific">Planktothricoides sp. SpSt-374</name>
    <dbReference type="NCBI Taxonomy" id="2282167"/>
    <lineage>
        <taxon>Bacteria</taxon>
        <taxon>Bacillati</taxon>
        <taxon>Cyanobacteriota</taxon>
        <taxon>Cyanophyceae</taxon>
        <taxon>Oscillatoriophycideae</taxon>
        <taxon>Oscillatoriales</taxon>
        <taxon>Oscillatoriaceae</taxon>
        <taxon>Planktothricoides</taxon>
    </lineage>
</organism>
<dbReference type="EMBL" id="DSPX01000039">
    <property type="protein sequence ID" value="HGF99783.1"/>
    <property type="molecule type" value="Genomic_DNA"/>
</dbReference>
<evidence type="ECO:0000259" key="1">
    <source>
        <dbReference type="Pfam" id="PF01850"/>
    </source>
</evidence>
<protein>
    <submittedName>
        <fullName evidence="2">Type II toxin-antitoxin system VapC family toxin</fullName>
    </submittedName>
</protein>
<reference evidence="2" key="1">
    <citation type="journal article" date="2020" name="mSystems">
        <title>Genome- and Community-Level Interaction Insights into Carbon Utilization and Element Cycling Functions of Hydrothermarchaeota in Hydrothermal Sediment.</title>
        <authorList>
            <person name="Zhou Z."/>
            <person name="Liu Y."/>
            <person name="Xu W."/>
            <person name="Pan J."/>
            <person name="Luo Z.H."/>
            <person name="Li M."/>
        </authorList>
    </citation>
    <scope>NUCLEOTIDE SEQUENCE [LARGE SCALE GENOMIC DNA]</scope>
    <source>
        <strain evidence="2">SpSt-374</strain>
    </source>
</reference>
<comment type="caution">
    <text evidence="2">The sequence shown here is derived from an EMBL/GenBank/DDBJ whole genome shotgun (WGS) entry which is preliminary data.</text>
</comment>
<dbReference type="InterPro" id="IPR029060">
    <property type="entry name" value="PIN-like_dom_sf"/>
</dbReference>
<dbReference type="Gene3D" id="3.40.50.1010">
    <property type="entry name" value="5'-nuclease"/>
    <property type="match status" value="1"/>
</dbReference>
<dbReference type="Pfam" id="PF01850">
    <property type="entry name" value="PIN"/>
    <property type="match status" value="1"/>
</dbReference>
<dbReference type="PANTHER" id="PTHR36173">
    <property type="entry name" value="RIBONUCLEASE VAPC16-RELATED"/>
    <property type="match status" value="1"/>
</dbReference>
<sequence length="129" mass="14942">MKLLLDNHIFLWFIQGDSRLSEKFHEAIQNQASEVFLSVVSIWECVIKYQMGKLDFPESPVIYLPQQRAKHLIKSLVVDEASIAQLINLPPLHRDPFDRLLICQALQHNLMIVTEDQAILSYPMVSTLR</sequence>
<feature type="domain" description="PIN" evidence="1">
    <location>
        <begin position="4"/>
        <end position="119"/>
    </location>
</feature>
<dbReference type="InterPro" id="IPR041705">
    <property type="entry name" value="PIN_Sll0205"/>
</dbReference>
<dbReference type="SUPFAM" id="SSF88723">
    <property type="entry name" value="PIN domain-like"/>
    <property type="match status" value="1"/>
</dbReference>
<evidence type="ECO:0000313" key="2">
    <source>
        <dbReference type="EMBL" id="HGF99783.1"/>
    </source>
</evidence>
<dbReference type="InterPro" id="IPR002716">
    <property type="entry name" value="PIN_dom"/>
</dbReference>
<proteinExistence type="predicted"/>
<name>A0A7C3ZK76_9CYAN</name>
<dbReference type="CDD" id="cd09872">
    <property type="entry name" value="PIN_Sll0205-like"/>
    <property type="match status" value="1"/>
</dbReference>
<gene>
    <name evidence="2" type="ORF">ENR15_03710</name>
</gene>